<feature type="domain" description="Calponin-homology (CH)" evidence="16">
    <location>
        <begin position="479"/>
        <end position="584"/>
    </location>
</feature>
<feature type="region of interest" description="Disordered" evidence="15">
    <location>
        <begin position="402"/>
        <end position="440"/>
    </location>
</feature>
<feature type="region of interest" description="Disordered" evidence="15">
    <location>
        <begin position="293"/>
        <end position="312"/>
    </location>
</feature>
<dbReference type="GO" id="GO:0005737">
    <property type="term" value="C:cytoplasm"/>
    <property type="evidence" value="ECO:0007669"/>
    <property type="project" value="UniProtKB-UniRule"/>
</dbReference>
<dbReference type="Gene3D" id="1.10.418.10">
    <property type="entry name" value="Calponin-like domain"/>
    <property type="match status" value="1"/>
</dbReference>
<evidence type="ECO:0000256" key="8">
    <source>
        <dbReference type="ARBA" id="ARBA00022949"/>
    </source>
</evidence>
<name>A0AAW1FCW5_ZOAVI</name>
<dbReference type="GO" id="GO:0051301">
    <property type="term" value="P:cell division"/>
    <property type="evidence" value="ECO:0007669"/>
    <property type="project" value="UniProtKB-UniRule"/>
</dbReference>
<evidence type="ECO:0000256" key="1">
    <source>
        <dbReference type="ARBA" id="ARBA00004186"/>
    </source>
</evidence>
<evidence type="ECO:0000256" key="3">
    <source>
        <dbReference type="ARBA" id="ARBA00011235"/>
    </source>
</evidence>
<dbReference type="Proteomes" id="UP001488805">
    <property type="component" value="Unassembled WGS sequence"/>
</dbReference>
<evidence type="ECO:0000256" key="10">
    <source>
        <dbReference type="ARBA" id="ARBA00023212"/>
    </source>
</evidence>
<comment type="similarity">
    <text evidence="2 13">Belongs to the cytospin-A family.</text>
</comment>
<keyword evidence="11 13" id="KW-0131">Cell cycle</keyword>
<dbReference type="GO" id="GO:0005819">
    <property type="term" value="C:spindle"/>
    <property type="evidence" value="ECO:0007669"/>
    <property type="project" value="UniProtKB-SubCell"/>
</dbReference>
<evidence type="ECO:0000256" key="4">
    <source>
        <dbReference type="ARBA" id="ARBA00015657"/>
    </source>
</evidence>
<protein>
    <recommendedName>
        <fullName evidence="4 13">Cytospin-A</fullName>
    </recommendedName>
</protein>
<evidence type="ECO:0000256" key="2">
    <source>
        <dbReference type="ARBA" id="ARBA00009452"/>
    </source>
</evidence>
<evidence type="ECO:0000256" key="14">
    <source>
        <dbReference type="SAM" id="Coils"/>
    </source>
</evidence>
<dbReference type="PANTHER" id="PTHR23167">
    <property type="entry name" value="CALPONIN HOMOLOGY DOMAIN-CONTAINING PROTEIN DDB_G0272472-RELATED"/>
    <property type="match status" value="1"/>
</dbReference>
<feature type="region of interest" description="Disordered" evidence="15">
    <location>
        <begin position="1"/>
        <end position="66"/>
    </location>
</feature>
<reference evidence="17 18" key="1">
    <citation type="journal article" date="2024" name="Genome Biol. Evol.">
        <title>Chromosome-level genome assembly of the viviparous eelpout Zoarces viviparus.</title>
        <authorList>
            <person name="Fuhrmann N."/>
            <person name="Brasseur M.V."/>
            <person name="Bakowski C.E."/>
            <person name="Podsiadlowski L."/>
            <person name="Prost S."/>
            <person name="Krehenwinkel H."/>
            <person name="Mayer C."/>
        </authorList>
    </citation>
    <scope>NUCLEOTIDE SEQUENCE [LARGE SCALE GENOMIC DNA]</scope>
    <source>
        <strain evidence="17">NO-MEL_2022_Ind0_liver</strain>
    </source>
</reference>
<dbReference type="AlphaFoldDB" id="A0AAW1FCW5"/>
<evidence type="ECO:0000313" key="18">
    <source>
        <dbReference type="Proteomes" id="UP001488805"/>
    </source>
</evidence>
<keyword evidence="9 14" id="KW-0175">Coiled coil</keyword>
<evidence type="ECO:0000256" key="15">
    <source>
        <dbReference type="SAM" id="MobiDB-lite"/>
    </source>
</evidence>
<dbReference type="InterPro" id="IPR036872">
    <property type="entry name" value="CH_dom_sf"/>
</dbReference>
<dbReference type="CDD" id="cd21199">
    <property type="entry name" value="CH_CYTS"/>
    <property type="match status" value="1"/>
</dbReference>
<comment type="caution">
    <text evidence="17">The sequence shown here is derived from an EMBL/GenBank/DDBJ whole genome shotgun (WGS) entry which is preliminary data.</text>
</comment>
<feature type="compositionally biased region" description="Basic and acidic residues" evidence="15">
    <location>
        <begin position="426"/>
        <end position="440"/>
    </location>
</feature>
<dbReference type="EMBL" id="JBCEZU010000089">
    <property type="protein sequence ID" value="KAK9531354.1"/>
    <property type="molecule type" value="Genomic_DNA"/>
</dbReference>
<feature type="compositionally biased region" description="Low complexity" evidence="15">
    <location>
        <begin position="28"/>
        <end position="62"/>
    </location>
</feature>
<feature type="region of interest" description="Disordered" evidence="15">
    <location>
        <begin position="106"/>
        <end position="135"/>
    </location>
</feature>
<comment type="subunit">
    <text evidence="3 13">May interact with both microtubules and actin cytoskeleton.</text>
</comment>
<comment type="function">
    <text evidence="12 13">Involved in cytokinesis and spindle organization. May play a role in actin cytoskeleton organization and microtubule stabilization and hence required for proper cell adhesion and migration.</text>
</comment>
<keyword evidence="10 13" id="KW-0206">Cytoskeleton</keyword>
<feature type="compositionally biased region" description="Low complexity" evidence="15">
    <location>
        <begin position="106"/>
        <end position="118"/>
    </location>
</feature>
<dbReference type="InterPro" id="IPR001715">
    <property type="entry name" value="CH_dom"/>
</dbReference>
<evidence type="ECO:0000256" key="9">
    <source>
        <dbReference type="ARBA" id="ARBA00023054"/>
    </source>
</evidence>
<accession>A0AAW1FCW5</accession>
<evidence type="ECO:0000256" key="7">
    <source>
        <dbReference type="ARBA" id="ARBA00022868"/>
    </source>
</evidence>
<proteinExistence type="inferred from homology"/>
<dbReference type="InterPro" id="IPR050540">
    <property type="entry name" value="F-actin_Monoox_Mical"/>
</dbReference>
<evidence type="ECO:0000256" key="13">
    <source>
        <dbReference type="RuleBase" id="RU367063"/>
    </source>
</evidence>
<keyword evidence="8 13" id="KW-0965">Cell junction</keyword>
<evidence type="ECO:0000256" key="5">
    <source>
        <dbReference type="ARBA" id="ARBA00022490"/>
    </source>
</evidence>
<evidence type="ECO:0000259" key="16">
    <source>
        <dbReference type="PROSITE" id="PS50021"/>
    </source>
</evidence>
<keyword evidence="18" id="KW-1185">Reference proteome</keyword>
<dbReference type="PROSITE" id="PS50021">
    <property type="entry name" value="CH"/>
    <property type="match status" value="1"/>
</dbReference>
<keyword evidence="5 13" id="KW-0963">Cytoplasm</keyword>
<dbReference type="FunFam" id="1.10.418.10:FF:000020">
    <property type="entry name" value="Cytospin-A isoform 1"/>
    <property type="match status" value="1"/>
</dbReference>
<keyword evidence="6 13" id="KW-0132">Cell division</keyword>
<organism evidence="17 18">
    <name type="scientific">Zoarces viviparus</name>
    <name type="common">Viviparous eelpout</name>
    <name type="synonym">Blennius viviparus</name>
    <dbReference type="NCBI Taxonomy" id="48416"/>
    <lineage>
        <taxon>Eukaryota</taxon>
        <taxon>Metazoa</taxon>
        <taxon>Chordata</taxon>
        <taxon>Craniata</taxon>
        <taxon>Vertebrata</taxon>
        <taxon>Euteleostomi</taxon>
        <taxon>Actinopterygii</taxon>
        <taxon>Neopterygii</taxon>
        <taxon>Teleostei</taxon>
        <taxon>Neoteleostei</taxon>
        <taxon>Acanthomorphata</taxon>
        <taxon>Eupercaria</taxon>
        <taxon>Perciformes</taxon>
        <taxon>Cottioidei</taxon>
        <taxon>Zoarcales</taxon>
        <taxon>Zoarcidae</taxon>
        <taxon>Zoarcinae</taxon>
        <taxon>Zoarces</taxon>
    </lineage>
</organism>
<dbReference type="Pfam" id="PF00307">
    <property type="entry name" value="CH"/>
    <property type="match status" value="1"/>
</dbReference>
<evidence type="ECO:0000256" key="11">
    <source>
        <dbReference type="ARBA" id="ARBA00023306"/>
    </source>
</evidence>
<evidence type="ECO:0000313" key="17">
    <source>
        <dbReference type="EMBL" id="KAK9531354.1"/>
    </source>
</evidence>
<keyword evidence="7 13" id="KW-0303">Gap junction</keyword>
<dbReference type="SUPFAM" id="SSF47576">
    <property type="entry name" value="Calponin-homology domain, CH-domain"/>
    <property type="match status" value="1"/>
</dbReference>
<sequence length="585" mass="64751">MGNQTDRDSHGTTGSPLDFFHTPPTTPSEAELTAMALSSAASSSKAQTPSPTGTTTPSISSPLADWTQKLSAPSEWAVISADGVPSETNVSDAAVMHVKAAGGPGSLVLLPPSSGSSSEQSWQERDSGLEPQAAAERAGEEMTLVLLSLMEHYSASLGLTPSTDVTTGAVELLRCLITERDELVEEVDTLRETLRTERLEWHQFQCDLQVAVSVADRLRVESEQALGLLQKSHRAVKEQLAHALSREQEKVGELESLRAEHRDVCCKLTELALQQQLERAELDAVRDACEVKDTTECDEQAERRDSEDAHGEEIQEVVEEKPGQVKTNTEVQHFEKKENETNQELDAHVVGHDLEEANGSGSMQLTGKGVAEGYLRSLAILDKKKDPRRIVMLSERSWSLSRLPLPTDSSSENGTSENTSTTLPLCKKEEPPKPRRMDRILQRQDSWSSFYTGKQDEDQSSDSIKPQDGFSALLRRHGGSRRNSLLRWCQSRTQGYKNIEITNFSSSWDDGLAFCAIYHTYLPTRIPYDTLNPADKKENLHLAFKTGESVGIITTLTSEEMLKADGPDWQQVLGYVESIFRHFEM</sequence>
<gene>
    <name evidence="17" type="ORF">VZT92_010783</name>
</gene>
<feature type="compositionally biased region" description="Low complexity" evidence="15">
    <location>
        <begin position="407"/>
        <end position="422"/>
    </location>
</feature>
<dbReference type="PANTHER" id="PTHR23167:SF18">
    <property type="entry name" value="CYTOSPIN-A"/>
    <property type="match status" value="1"/>
</dbReference>
<evidence type="ECO:0000256" key="6">
    <source>
        <dbReference type="ARBA" id="ARBA00022618"/>
    </source>
</evidence>
<evidence type="ECO:0000256" key="12">
    <source>
        <dbReference type="ARBA" id="ARBA00025131"/>
    </source>
</evidence>
<comment type="subcellular location">
    <subcellularLocation>
        <location evidence="1 13">Cytoplasm</location>
        <location evidence="1 13">Cytoskeleton</location>
        <location evidence="1 13">Spindle</location>
    </subcellularLocation>
    <subcellularLocation>
        <location evidence="13">Cytoplasm</location>
        <location evidence="13">Cytoskeleton</location>
    </subcellularLocation>
    <subcellularLocation>
        <location evidence="13">Cell junction</location>
        <location evidence="13">Gap junction</location>
    </subcellularLocation>
</comment>
<dbReference type="SMART" id="SM00033">
    <property type="entry name" value="CH"/>
    <property type="match status" value="1"/>
</dbReference>
<feature type="coiled-coil region" evidence="14">
    <location>
        <begin position="173"/>
        <end position="200"/>
    </location>
</feature>
<dbReference type="GO" id="GO:0005921">
    <property type="term" value="C:gap junction"/>
    <property type="evidence" value="ECO:0007669"/>
    <property type="project" value="UniProtKB-SubCell"/>
</dbReference>
<feature type="compositionally biased region" description="Basic and acidic residues" evidence="15">
    <location>
        <begin position="1"/>
        <end position="10"/>
    </location>
</feature>